<dbReference type="SUPFAM" id="SSF56601">
    <property type="entry name" value="beta-lactamase/transpeptidase-like"/>
    <property type="match status" value="1"/>
</dbReference>
<feature type="chain" id="PRO_5015677319" description="Beta-lactamase-related domain-containing protein" evidence="1">
    <location>
        <begin position="32"/>
        <end position="563"/>
    </location>
</feature>
<dbReference type="Proteomes" id="UP000239068">
    <property type="component" value="Unassembled WGS sequence"/>
</dbReference>
<comment type="caution">
    <text evidence="3">The sequence shown here is derived from an EMBL/GenBank/DDBJ whole genome shotgun (WGS) entry which is preliminary data.</text>
</comment>
<evidence type="ECO:0000259" key="2">
    <source>
        <dbReference type="Pfam" id="PF00144"/>
    </source>
</evidence>
<dbReference type="OrthoDB" id="1522765at2"/>
<keyword evidence="4" id="KW-1185">Reference proteome</keyword>
<proteinExistence type="predicted"/>
<dbReference type="PANTHER" id="PTHR46825">
    <property type="entry name" value="D-ALANYL-D-ALANINE-CARBOXYPEPTIDASE/ENDOPEPTIDASE AMPH"/>
    <property type="match status" value="1"/>
</dbReference>
<feature type="signal peptide" evidence="1">
    <location>
        <begin position="1"/>
        <end position="31"/>
    </location>
</feature>
<dbReference type="PANTHER" id="PTHR46825:SF9">
    <property type="entry name" value="BETA-LACTAMASE-RELATED DOMAIN-CONTAINING PROTEIN"/>
    <property type="match status" value="1"/>
</dbReference>
<evidence type="ECO:0000313" key="3">
    <source>
        <dbReference type="EMBL" id="PQJ81978.1"/>
    </source>
</evidence>
<accession>A0A2S7WWM9</accession>
<sequence>MKTSYNRIKYKIMKKIVLSFLLLSFSICSFSQFTQSAAIDSIFVEWNKADTPGCALGIIKNNELIYTKGYGLANMEYDIPNSASSVFRIGSTSKQFTAACIILLAEKGKLSLDDNLKSLFSDFPAYAEKITIKHLLNHTSGIRDYLQISYLKGMGGDDFYTDDHVMQWLINQSDLNFAPGEEYLYSNSGYWLLGQIVKKVAGINMADFAKKELFEPLKMMDTHFHNDHTKIVKNRASGYVPDTNDGYKISMTTLDMIGDGGIFTTINDIKKWDDSFYKSDVLSENFWTLMTQQGILNNGEVIEYAAGLIIEKYKGLKTIRHGGAFVGFRAEIVRFPDQKLSIAIFANRGDANPSDMADQVADILLKDKFLKEVVTKEKKIEIEIPKVEFTLNQIVGNYEIEPGYVATLTIKNDSLNVIQNWNTSTYNIVKIATNRFKILGSKNLIFTFLNLKDGFTQTMKVLQGDTETIAKRKKEIDISAINLKNYIGSYFSKELNVTYNFELENEILSIRIEDKTSTIKCIISDLDQFSTQLGLLRFYSKKGLISGFELDSGRVKNLKFQKK</sequence>
<dbReference type="InterPro" id="IPR001466">
    <property type="entry name" value="Beta-lactam-related"/>
</dbReference>
<dbReference type="Gene3D" id="3.40.710.10">
    <property type="entry name" value="DD-peptidase/beta-lactamase superfamily"/>
    <property type="match status" value="1"/>
</dbReference>
<keyword evidence="1" id="KW-0732">Signal</keyword>
<name>A0A2S7WWM9_9FLAO</name>
<evidence type="ECO:0000313" key="4">
    <source>
        <dbReference type="Proteomes" id="UP000239068"/>
    </source>
</evidence>
<gene>
    <name evidence="3" type="ORF">BTO16_05055</name>
</gene>
<dbReference type="EMBL" id="MSCM01000001">
    <property type="protein sequence ID" value="PQJ81978.1"/>
    <property type="molecule type" value="Genomic_DNA"/>
</dbReference>
<evidence type="ECO:0000256" key="1">
    <source>
        <dbReference type="SAM" id="SignalP"/>
    </source>
</evidence>
<dbReference type="InterPro" id="IPR050491">
    <property type="entry name" value="AmpC-like"/>
</dbReference>
<organism evidence="3 4">
    <name type="scientific">Polaribacter glomeratus</name>
    <dbReference type="NCBI Taxonomy" id="102"/>
    <lineage>
        <taxon>Bacteria</taxon>
        <taxon>Pseudomonadati</taxon>
        <taxon>Bacteroidota</taxon>
        <taxon>Flavobacteriia</taxon>
        <taxon>Flavobacteriales</taxon>
        <taxon>Flavobacteriaceae</taxon>
    </lineage>
</organism>
<feature type="domain" description="Beta-lactamase-related" evidence="2">
    <location>
        <begin position="48"/>
        <end position="359"/>
    </location>
</feature>
<dbReference type="Pfam" id="PF00144">
    <property type="entry name" value="Beta-lactamase"/>
    <property type="match status" value="1"/>
</dbReference>
<protein>
    <recommendedName>
        <fullName evidence="2">Beta-lactamase-related domain-containing protein</fullName>
    </recommendedName>
</protein>
<reference evidence="3 4" key="1">
    <citation type="submission" date="2016-12" db="EMBL/GenBank/DDBJ databases">
        <title>Trade-off between light-utilization and light-protection in marine flavobacteria.</title>
        <authorList>
            <person name="Kumagai Y."/>
            <person name="Yoshizawa S."/>
            <person name="Kogure K."/>
            <person name="Iwasaki W."/>
        </authorList>
    </citation>
    <scope>NUCLEOTIDE SEQUENCE [LARGE SCALE GENOMIC DNA]</scope>
    <source>
        <strain evidence="3 4">ATCC 43844</strain>
    </source>
</reference>
<dbReference type="InterPro" id="IPR012338">
    <property type="entry name" value="Beta-lactam/transpept-like"/>
</dbReference>
<dbReference type="AlphaFoldDB" id="A0A2S7WWM9"/>